<comment type="similarity">
    <text evidence="1">Belongs to the UPF0065 (bug) family.</text>
</comment>
<dbReference type="InterPro" id="IPR042100">
    <property type="entry name" value="Bug_dom1"/>
</dbReference>
<dbReference type="PIRSF" id="PIRSF017082">
    <property type="entry name" value="YflP"/>
    <property type="match status" value="1"/>
</dbReference>
<sequence>MEATDMSRFQKLRTTARAIAVTTLMTFSTIAAADDYPSQTVHIVVPWAAGGGTDAIARAFAEGFSEVSGQSVVIDNITGASGATGTARAMRARPDGYTLVLNGSSDMNSTLAFRSQPYELDDFVYIGGVYDSPTWLVANAERGYKSYEDFRDAAKKSPGQLTIAVGGTANAHTLMAAAIRSMGEIDVRIIPYGGGADVRRALLANEVDAGVIHAPVMLGEIREGLINVLTVGGSLERIHHEPLRDTPTLRDHGIPADFGVVRMIMAPKGLPDETRAEIERIAEKAVATEHYRKFGEKFGFAPVWMSSKEADALMRAELASFREIKTKYLD</sequence>
<dbReference type="KEGG" id="atw:C0099_01390"/>
<keyword evidence="2" id="KW-0732">Signal</keyword>
<gene>
    <name evidence="3" type="ORF">C0099_01390</name>
</gene>
<proteinExistence type="inferred from homology"/>
<evidence type="ECO:0000256" key="1">
    <source>
        <dbReference type="ARBA" id="ARBA00006987"/>
    </source>
</evidence>
<evidence type="ECO:0000313" key="3">
    <source>
        <dbReference type="EMBL" id="AUN93704.1"/>
    </source>
</evidence>
<feature type="chain" id="PRO_5014430196" description="Tripartite tricarboxylate transporter substrate binding protein" evidence="2">
    <location>
        <begin position="34"/>
        <end position="330"/>
    </location>
</feature>
<evidence type="ECO:0000313" key="4">
    <source>
        <dbReference type="Proteomes" id="UP000242205"/>
    </source>
</evidence>
<dbReference type="PANTHER" id="PTHR42928">
    <property type="entry name" value="TRICARBOXYLATE-BINDING PROTEIN"/>
    <property type="match status" value="1"/>
</dbReference>
<evidence type="ECO:0008006" key="5">
    <source>
        <dbReference type="Google" id="ProtNLM"/>
    </source>
</evidence>
<dbReference type="Gene3D" id="3.40.190.10">
    <property type="entry name" value="Periplasmic binding protein-like II"/>
    <property type="match status" value="1"/>
</dbReference>
<protein>
    <recommendedName>
        <fullName evidence="5">Tripartite tricarboxylate transporter substrate binding protein</fullName>
    </recommendedName>
</protein>
<feature type="signal peptide" evidence="2">
    <location>
        <begin position="1"/>
        <end position="33"/>
    </location>
</feature>
<organism evidence="3 4">
    <name type="scientific">Pseudazoarcus pumilus</name>
    <dbReference type="NCBI Taxonomy" id="2067960"/>
    <lineage>
        <taxon>Bacteria</taxon>
        <taxon>Pseudomonadati</taxon>
        <taxon>Pseudomonadota</taxon>
        <taxon>Betaproteobacteria</taxon>
        <taxon>Rhodocyclales</taxon>
        <taxon>Zoogloeaceae</taxon>
        <taxon>Pseudazoarcus</taxon>
    </lineage>
</organism>
<reference evidence="3 4" key="1">
    <citation type="submission" date="2018-01" db="EMBL/GenBank/DDBJ databases">
        <authorList>
            <person name="Fu G.-Y."/>
        </authorList>
    </citation>
    <scope>NUCLEOTIDE SEQUENCE [LARGE SCALE GENOMIC DNA]</scope>
    <source>
        <strain evidence="3 4">SY39</strain>
    </source>
</reference>
<accession>A0A2I6S370</accession>
<dbReference type="Pfam" id="PF03401">
    <property type="entry name" value="TctC"/>
    <property type="match status" value="1"/>
</dbReference>
<name>A0A2I6S370_9RHOO</name>
<keyword evidence="4" id="KW-1185">Reference proteome</keyword>
<dbReference type="InterPro" id="IPR005064">
    <property type="entry name" value="BUG"/>
</dbReference>
<dbReference type="CDD" id="cd07012">
    <property type="entry name" value="PBP2_Bug_TTT"/>
    <property type="match status" value="1"/>
</dbReference>
<evidence type="ECO:0000256" key="2">
    <source>
        <dbReference type="SAM" id="SignalP"/>
    </source>
</evidence>
<dbReference type="Proteomes" id="UP000242205">
    <property type="component" value="Chromosome"/>
</dbReference>
<dbReference type="EMBL" id="CP025682">
    <property type="protein sequence ID" value="AUN93704.1"/>
    <property type="molecule type" value="Genomic_DNA"/>
</dbReference>
<dbReference type="SUPFAM" id="SSF53850">
    <property type="entry name" value="Periplasmic binding protein-like II"/>
    <property type="match status" value="1"/>
</dbReference>
<dbReference type="AlphaFoldDB" id="A0A2I6S370"/>
<dbReference type="Gene3D" id="3.40.190.150">
    <property type="entry name" value="Bordetella uptake gene, domain 1"/>
    <property type="match status" value="1"/>
</dbReference>
<dbReference type="OrthoDB" id="8678477at2"/>
<dbReference type="PANTHER" id="PTHR42928:SF5">
    <property type="entry name" value="BLR1237 PROTEIN"/>
    <property type="match status" value="1"/>
</dbReference>